<gene>
    <name evidence="2" type="ORF">DES48_101196</name>
</gene>
<reference evidence="2 3" key="1">
    <citation type="submission" date="2018-06" db="EMBL/GenBank/DDBJ databases">
        <title>Genomic Encyclopedia of Type Strains, Phase IV (KMG-IV): sequencing the most valuable type-strain genomes for metagenomic binning, comparative biology and taxonomic classification.</title>
        <authorList>
            <person name="Goeker M."/>
        </authorList>
    </citation>
    <scope>NUCLEOTIDE SEQUENCE [LARGE SCALE GENOMIC DNA]</scope>
    <source>
        <strain evidence="2 3">DSM 15140</strain>
    </source>
</reference>
<name>A0A366EJ05_9BACI</name>
<dbReference type="STRING" id="200904.GCA_900168775_02577"/>
<protein>
    <recommendedName>
        <fullName evidence="1">GK1464-like domain-containing protein</fullName>
    </recommendedName>
</protein>
<dbReference type="OrthoDB" id="2968163at2"/>
<dbReference type="InterPro" id="IPR040915">
    <property type="entry name" value="GK1464-like_dom"/>
</dbReference>
<sequence length="102" mass="11993">MELIKKQAVIDELRSKLELWKNACEVAHIDVYQHYQNGDLCYLGFQLSKQTRNFQIYLPYLIYDEEQLMPLTPIWTIEQSDNPIKKGFENVEQVISSILIAS</sequence>
<proteinExistence type="predicted"/>
<accession>A0A366EJ05</accession>
<dbReference type="Pfam" id="PF18681">
    <property type="entry name" value="DUF5634"/>
    <property type="match status" value="1"/>
</dbReference>
<dbReference type="SUPFAM" id="SSF143579">
    <property type="entry name" value="GK1464-like"/>
    <property type="match status" value="1"/>
</dbReference>
<organism evidence="2 3">
    <name type="scientific">Paraliobacillus ryukyuensis</name>
    <dbReference type="NCBI Taxonomy" id="200904"/>
    <lineage>
        <taxon>Bacteria</taxon>
        <taxon>Bacillati</taxon>
        <taxon>Bacillota</taxon>
        <taxon>Bacilli</taxon>
        <taxon>Bacillales</taxon>
        <taxon>Bacillaceae</taxon>
        <taxon>Paraliobacillus</taxon>
    </lineage>
</organism>
<comment type="caution">
    <text evidence="2">The sequence shown here is derived from an EMBL/GenBank/DDBJ whole genome shotgun (WGS) entry which is preliminary data.</text>
</comment>
<dbReference type="EMBL" id="QNRI01000001">
    <property type="protein sequence ID" value="RBP01459.1"/>
    <property type="molecule type" value="Genomic_DNA"/>
</dbReference>
<dbReference type="Gene3D" id="3.30.70.1480">
    <property type="entry name" value="GK1464-like"/>
    <property type="match status" value="1"/>
</dbReference>
<dbReference type="AlphaFoldDB" id="A0A366EJ05"/>
<feature type="domain" description="GK1464-like" evidence="1">
    <location>
        <begin position="4"/>
        <end position="98"/>
    </location>
</feature>
<dbReference type="Proteomes" id="UP000252254">
    <property type="component" value="Unassembled WGS sequence"/>
</dbReference>
<evidence type="ECO:0000313" key="3">
    <source>
        <dbReference type="Proteomes" id="UP000252254"/>
    </source>
</evidence>
<dbReference type="InterPro" id="IPR028990">
    <property type="entry name" value="GK1464-like"/>
</dbReference>
<keyword evidence="3" id="KW-1185">Reference proteome</keyword>
<dbReference type="RefSeq" id="WP_113866111.1">
    <property type="nucleotide sequence ID" value="NZ_BAABQN010000001.1"/>
</dbReference>
<evidence type="ECO:0000313" key="2">
    <source>
        <dbReference type="EMBL" id="RBP01459.1"/>
    </source>
</evidence>
<evidence type="ECO:0000259" key="1">
    <source>
        <dbReference type="Pfam" id="PF18681"/>
    </source>
</evidence>